<feature type="domain" description="RNA polymerase sigma factor 70 region 4 type 2" evidence="7">
    <location>
        <begin position="115"/>
        <end position="165"/>
    </location>
</feature>
<keyword evidence="5" id="KW-0804">Transcription</keyword>
<protein>
    <submittedName>
        <fullName evidence="8">RNA polymerase sigma factor (Sigma-70 family)</fullName>
    </submittedName>
</protein>
<dbReference type="Pfam" id="PF08281">
    <property type="entry name" value="Sigma70_r4_2"/>
    <property type="match status" value="1"/>
</dbReference>
<keyword evidence="4" id="KW-0238">DNA-binding</keyword>
<evidence type="ECO:0000256" key="2">
    <source>
        <dbReference type="ARBA" id="ARBA00023015"/>
    </source>
</evidence>
<dbReference type="Gene3D" id="1.10.10.1320">
    <property type="entry name" value="Anti-sigma factor, zinc-finger domain"/>
    <property type="match status" value="1"/>
</dbReference>
<comment type="caution">
    <text evidence="8">The sequence shown here is derived from an EMBL/GenBank/DDBJ whole genome shotgun (WGS) entry which is preliminary data.</text>
</comment>
<dbReference type="AlphaFoldDB" id="A0A543I562"/>
<dbReference type="InterPro" id="IPR013325">
    <property type="entry name" value="RNA_pol_sigma_r2"/>
</dbReference>
<comment type="similarity">
    <text evidence="1">Belongs to the sigma-70 factor family. ECF subfamily.</text>
</comment>
<proteinExistence type="inferred from homology"/>
<dbReference type="CDD" id="cd06171">
    <property type="entry name" value="Sigma70_r4"/>
    <property type="match status" value="1"/>
</dbReference>
<keyword evidence="9" id="KW-1185">Reference proteome</keyword>
<accession>A0A543I562</accession>
<dbReference type="InterPro" id="IPR036388">
    <property type="entry name" value="WH-like_DNA-bd_sf"/>
</dbReference>
<dbReference type="Proteomes" id="UP000318331">
    <property type="component" value="Unassembled WGS sequence"/>
</dbReference>
<dbReference type="PANTHER" id="PTHR43133">
    <property type="entry name" value="RNA POLYMERASE ECF-TYPE SIGMA FACTO"/>
    <property type="match status" value="1"/>
</dbReference>
<evidence type="ECO:0000256" key="3">
    <source>
        <dbReference type="ARBA" id="ARBA00023082"/>
    </source>
</evidence>
<dbReference type="OrthoDB" id="9811152at2"/>
<feature type="region of interest" description="Disordered" evidence="6">
    <location>
        <begin position="323"/>
        <end position="356"/>
    </location>
</feature>
<organism evidence="8 9">
    <name type="scientific">Klugiella xanthotipulae</name>
    <dbReference type="NCBI Taxonomy" id="244735"/>
    <lineage>
        <taxon>Bacteria</taxon>
        <taxon>Bacillati</taxon>
        <taxon>Actinomycetota</taxon>
        <taxon>Actinomycetes</taxon>
        <taxon>Micrococcales</taxon>
        <taxon>Microbacteriaceae</taxon>
        <taxon>Klugiella</taxon>
    </lineage>
</organism>
<feature type="compositionally biased region" description="Low complexity" evidence="6">
    <location>
        <begin position="328"/>
        <end position="338"/>
    </location>
</feature>
<keyword evidence="2" id="KW-0805">Transcription regulation</keyword>
<dbReference type="InterPro" id="IPR041916">
    <property type="entry name" value="Anti_sigma_zinc_sf"/>
</dbReference>
<dbReference type="InterPro" id="IPR013324">
    <property type="entry name" value="RNA_pol_sigma_r3/r4-like"/>
</dbReference>
<keyword evidence="3" id="KW-0731">Sigma factor</keyword>
<evidence type="ECO:0000313" key="8">
    <source>
        <dbReference type="EMBL" id="TQM65717.1"/>
    </source>
</evidence>
<evidence type="ECO:0000313" key="9">
    <source>
        <dbReference type="Proteomes" id="UP000318331"/>
    </source>
</evidence>
<evidence type="ECO:0000256" key="6">
    <source>
        <dbReference type="SAM" id="MobiDB-lite"/>
    </source>
</evidence>
<dbReference type="RefSeq" id="WP_141915589.1">
    <property type="nucleotide sequence ID" value="NZ_BAAAYS010000001.1"/>
</dbReference>
<dbReference type="EMBL" id="VFPN01000001">
    <property type="protein sequence ID" value="TQM65717.1"/>
    <property type="molecule type" value="Genomic_DNA"/>
</dbReference>
<dbReference type="GO" id="GO:0003677">
    <property type="term" value="F:DNA binding"/>
    <property type="evidence" value="ECO:0007669"/>
    <property type="project" value="UniProtKB-KW"/>
</dbReference>
<dbReference type="InterPro" id="IPR039425">
    <property type="entry name" value="RNA_pol_sigma-70-like"/>
</dbReference>
<dbReference type="Gene3D" id="1.10.1740.10">
    <property type="match status" value="1"/>
</dbReference>
<dbReference type="SUPFAM" id="SSF88659">
    <property type="entry name" value="Sigma3 and sigma4 domains of RNA polymerase sigma factors"/>
    <property type="match status" value="1"/>
</dbReference>
<dbReference type="SUPFAM" id="SSF88946">
    <property type="entry name" value="Sigma2 domain of RNA polymerase sigma factors"/>
    <property type="match status" value="1"/>
</dbReference>
<reference evidence="8 9" key="1">
    <citation type="submission" date="2019-06" db="EMBL/GenBank/DDBJ databases">
        <title>Sequencing the genomes of 1000 actinobacteria strains.</title>
        <authorList>
            <person name="Klenk H.-P."/>
        </authorList>
    </citation>
    <scope>NUCLEOTIDE SEQUENCE [LARGE SCALE GENOMIC DNA]</scope>
    <source>
        <strain evidence="8 9">DSM 18031</strain>
    </source>
</reference>
<evidence type="ECO:0000256" key="1">
    <source>
        <dbReference type="ARBA" id="ARBA00010641"/>
    </source>
</evidence>
<dbReference type="GO" id="GO:0016987">
    <property type="term" value="F:sigma factor activity"/>
    <property type="evidence" value="ECO:0007669"/>
    <property type="project" value="UniProtKB-KW"/>
</dbReference>
<evidence type="ECO:0000259" key="7">
    <source>
        <dbReference type="Pfam" id="PF08281"/>
    </source>
</evidence>
<name>A0A543I562_9MICO</name>
<dbReference type="InterPro" id="IPR013249">
    <property type="entry name" value="RNA_pol_sigma70_r4_t2"/>
</dbReference>
<dbReference type="NCBIfam" id="TIGR02937">
    <property type="entry name" value="sigma70-ECF"/>
    <property type="match status" value="1"/>
</dbReference>
<sequence length="455" mass="48010">MSELTSNSISEEEFWDLFVRSQRNLERFAASLIRDESLREDVVAETSLSVLRAIRAGGGPTRAAFISYMRVAVRHEALKVLAVENRLVATPDIDQIAEESQDPVLPDDDGIAAARAVRRAFLQLSERSQTILYLVEVEGMRLAEVAQRLGLSERSVGSAVHRARDLLRTRYLQELVADNLTCSEMRDDYLAAYARGRSTALRRRRIEQHCEGCPRCQTLLHAMLAARVPVAVLLGLVFVGDLAGMAGTSAVGGSASVLAGSAPVSTPLGGAGLRATLLKIGVPSVGLVVAAGVILFPLLQPALVAPTVSGSGSAVEVSARVPAEENAADTPPEADTTASVSAVPDRLATSTPSSSGVVSVEWREVPPEYWAGGSGIQLLLTVTVEGEGSPGDYEVTVTMPDGVAVSAVSAGCVVTNRVSVCTPTLNMARLQAYNLQFVVDIAADAPLPVATVRTT</sequence>
<evidence type="ECO:0000256" key="5">
    <source>
        <dbReference type="ARBA" id="ARBA00023163"/>
    </source>
</evidence>
<dbReference type="GO" id="GO:0006352">
    <property type="term" value="P:DNA-templated transcription initiation"/>
    <property type="evidence" value="ECO:0007669"/>
    <property type="project" value="InterPro"/>
</dbReference>
<dbReference type="PANTHER" id="PTHR43133:SF8">
    <property type="entry name" value="RNA POLYMERASE SIGMA FACTOR HI_1459-RELATED"/>
    <property type="match status" value="1"/>
</dbReference>
<evidence type="ECO:0000256" key="4">
    <source>
        <dbReference type="ARBA" id="ARBA00023125"/>
    </source>
</evidence>
<dbReference type="InterPro" id="IPR014284">
    <property type="entry name" value="RNA_pol_sigma-70_dom"/>
</dbReference>
<dbReference type="Gene3D" id="1.10.10.10">
    <property type="entry name" value="Winged helix-like DNA-binding domain superfamily/Winged helix DNA-binding domain"/>
    <property type="match status" value="1"/>
</dbReference>
<gene>
    <name evidence="8" type="ORF">FB466_0529</name>
</gene>